<feature type="compositionally biased region" description="Basic and acidic residues" evidence="2">
    <location>
        <begin position="1"/>
        <end position="11"/>
    </location>
</feature>
<comment type="similarity">
    <text evidence="1">Belongs to the prokaryotic/mitochondrial release factor family.</text>
</comment>
<dbReference type="PROSITE" id="PS00745">
    <property type="entry name" value="RF_PROK_I"/>
    <property type="match status" value="1"/>
</dbReference>
<dbReference type="AlphaFoldDB" id="W0F2W2"/>
<dbReference type="GO" id="GO:0043022">
    <property type="term" value="F:ribosome binding"/>
    <property type="evidence" value="ECO:0007669"/>
    <property type="project" value="TreeGrafter"/>
</dbReference>
<dbReference type="GO" id="GO:0003747">
    <property type="term" value="F:translation release factor activity"/>
    <property type="evidence" value="ECO:0007669"/>
    <property type="project" value="InterPro"/>
</dbReference>
<dbReference type="OrthoDB" id="9815709at2"/>
<gene>
    <name evidence="4" type="ORF">NIASO_11800</name>
</gene>
<dbReference type="Proteomes" id="UP000003586">
    <property type="component" value="Chromosome"/>
</dbReference>
<organism evidence="4 5">
    <name type="scientific">Niabella soli DSM 19437</name>
    <dbReference type="NCBI Taxonomy" id="929713"/>
    <lineage>
        <taxon>Bacteria</taxon>
        <taxon>Pseudomonadati</taxon>
        <taxon>Bacteroidota</taxon>
        <taxon>Chitinophagia</taxon>
        <taxon>Chitinophagales</taxon>
        <taxon>Chitinophagaceae</taxon>
        <taxon>Niabella</taxon>
    </lineage>
</organism>
<dbReference type="PANTHER" id="PTHR47814">
    <property type="entry name" value="PEPTIDYL-TRNA HYDROLASE ARFB"/>
    <property type="match status" value="1"/>
</dbReference>
<evidence type="ECO:0000256" key="2">
    <source>
        <dbReference type="SAM" id="MobiDB-lite"/>
    </source>
</evidence>
<feature type="region of interest" description="Disordered" evidence="2">
    <location>
        <begin position="1"/>
        <end position="20"/>
    </location>
</feature>
<dbReference type="InterPro" id="IPR000352">
    <property type="entry name" value="Pep_chain_release_fac_I"/>
</dbReference>
<dbReference type="Pfam" id="PF00472">
    <property type="entry name" value="RF-1"/>
    <property type="match status" value="1"/>
</dbReference>
<dbReference type="InterPro" id="IPR045853">
    <property type="entry name" value="Pep_chain_release_fac_I_sf"/>
</dbReference>
<dbReference type="GO" id="GO:0004045">
    <property type="term" value="F:peptidyl-tRNA hydrolase activity"/>
    <property type="evidence" value="ECO:0007669"/>
    <property type="project" value="TreeGrafter"/>
</dbReference>
<dbReference type="GO" id="GO:0072344">
    <property type="term" value="P:rescue of stalled ribosome"/>
    <property type="evidence" value="ECO:0007669"/>
    <property type="project" value="TreeGrafter"/>
</dbReference>
<evidence type="ECO:0000256" key="1">
    <source>
        <dbReference type="ARBA" id="ARBA00010835"/>
    </source>
</evidence>
<evidence type="ECO:0000259" key="3">
    <source>
        <dbReference type="PROSITE" id="PS00745"/>
    </source>
</evidence>
<dbReference type="eggNOG" id="COG1186">
    <property type="taxonomic scope" value="Bacteria"/>
</dbReference>
<dbReference type="EMBL" id="CP007035">
    <property type="protein sequence ID" value="AHF15651.1"/>
    <property type="molecule type" value="Genomic_DNA"/>
</dbReference>
<name>W0F2W2_9BACT</name>
<accession>W0F2W2</accession>
<dbReference type="KEGG" id="nso:NIASO_11800"/>
<evidence type="ECO:0000313" key="4">
    <source>
        <dbReference type="EMBL" id="AHF15651.1"/>
    </source>
</evidence>
<protein>
    <submittedName>
        <fullName evidence="4">Class I peptide chain release factor</fullName>
    </submittedName>
</protein>
<dbReference type="PANTHER" id="PTHR47814:SF1">
    <property type="entry name" value="PEPTIDYL-TRNA HYDROLASE ARFB"/>
    <property type="match status" value="1"/>
</dbReference>
<evidence type="ECO:0000313" key="5">
    <source>
        <dbReference type="Proteomes" id="UP000003586"/>
    </source>
</evidence>
<keyword evidence="5" id="KW-1185">Reference proteome</keyword>
<reference evidence="4 5" key="1">
    <citation type="submission" date="2013-12" db="EMBL/GenBank/DDBJ databases">
        <authorList>
            <consortium name="DOE Joint Genome Institute"/>
            <person name="Eisen J."/>
            <person name="Huntemann M."/>
            <person name="Han J."/>
            <person name="Chen A."/>
            <person name="Kyrpides N."/>
            <person name="Mavromatis K."/>
            <person name="Markowitz V."/>
            <person name="Palaniappan K."/>
            <person name="Ivanova N."/>
            <person name="Schaumberg A."/>
            <person name="Pati A."/>
            <person name="Liolios K."/>
            <person name="Nordberg H.P."/>
            <person name="Cantor M.N."/>
            <person name="Hua S.X."/>
            <person name="Woyke T."/>
        </authorList>
    </citation>
    <scope>NUCLEOTIDE SEQUENCE [LARGE SCALE GENOMIC DNA]</scope>
    <source>
        <strain evidence="5">DSM 19437</strain>
    </source>
</reference>
<feature type="domain" description="Prokaryotic-type class I peptide chain release factors" evidence="3">
    <location>
        <begin position="13"/>
        <end position="29"/>
    </location>
</feature>
<proteinExistence type="inferred from homology"/>
<sequence length="133" mass="14982">MDLSREIEFKTTRSGGKGGQNVNKVETAVIASFHINNSLLLNEEQKSVIKEKLGKKITSDGYLQVRSQVFRTQMENKADAGRKIEALIAGAFHKKKARIATKISKGAIENRLNIKKRQALLKDNRKKINRGDY</sequence>
<dbReference type="NCBIfam" id="NF006718">
    <property type="entry name" value="PRK09256.1"/>
    <property type="match status" value="1"/>
</dbReference>
<dbReference type="SUPFAM" id="SSF75620">
    <property type="entry name" value="Release factor"/>
    <property type="match status" value="1"/>
</dbReference>
<dbReference type="Gene3D" id="3.30.160.20">
    <property type="match status" value="1"/>
</dbReference>
<dbReference type="STRING" id="929713.NIASO_11800"/>
<dbReference type="HOGENOM" id="CLU_089470_3_2_10"/>